<dbReference type="PANTHER" id="PTHR43077">
    <property type="entry name" value="TRANSPORT PERMEASE YVFS-RELATED"/>
    <property type="match status" value="1"/>
</dbReference>
<feature type="transmembrane region" description="Helical" evidence="5">
    <location>
        <begin position="191"/>
        <end position="211"/>
    </location>
</feature>
<feature type="transmembrane region" description="Helical" evidence="5">
    <location>
        <begin position="334"/>
        <end position="362"/>
    </location>
</feature>
<organism evidence="7 8">
    <name type="scientific">Lysinibacillus macroides</name>
    <dbReference type="NCBI Taxonomy" id="33935"/>
    <lineage>
        <taxon>Bacteria</taxon>
        <taxon>Bacillati</taxon>
        <taxon>Bacillota</taxon>
        <taxon>Bacilli</taxon>
        <taxon>Bacillales</taxon>
        <taxon>Bacillaceae</taxon>
        <taxon>Lysinibacillus</taxon>
    </lineage>
</organism>
<sequence length="381" mass="42485">MKNKFLVLPFMAVMVLGIIFLSTMIPTVKMSPKDLPIALVSEDAGEMGDTLLQNLQNQLAASGMDMMKFDRYNSIELMEAAMKEQEVYGGLVVPENFSAQFASLQSPAPENPTIQLYINQGANTTVSTMLTSALDNIVKQLNSVMTTQLLQTIEQANVPIQAGQVPTFVTPVHAETIYVNPVGDLGSAPTAFFQPLWFASIVGAVLFYLAQMKTTFHSKKQKLQFHVVQSIVAIIYAFFAGYFVTWSTTWMLGFSFESFNTVALFSSLACLGFLFLILATITWLRLPSLVVYILLMFFGLPLIQMAPEMLPVFYQDYILPWLPMKFLINGLKDILYFGQGVFNGNGVILTWMAVISFVLLWVKHLVEKSSQPEEIGIKVVE</sequence>
<dbReference type="RefSeq" id="WP_053994066.1">
    <property type="nucleotide sequence ID" value="NZ_CP065643.1"/>
</dbReference>
<evidence type="ECO:0000313" key="8">
    <source>
        <dbReference type="Proteomes" id="UP000037977"/>
    </source>
</evidence>
<evidence type="ECO:0000256" key="3">
    <source>
        <dbReference type="ARBA" id="ARBA00022989"/>
    </source>
</evidence>
<evidence type="ECO:0000313" key="7">
    <source>
        <dbReference type="EMBL" id="KOY82827.1"/>
    </source>
</evidence>
<dbReference type="Proteomes" id="UP000037977">
    <property type="component" value="Unassembled WGS sequence"/>
</dbReference>
<keyword evidence="2 5" id="KW-0812">Transmembrane</keyword>
<feature type="transmembrane region" description="Helical" evidence="5">
    <location>
        <begin position="5"/>
        <end position="25"/>
    </location>
</feature>
<feature type="transmembrane region" description="Helical" evidence="5">
    <location>
        <begin position="291"/>
        <end position="314"/>
    </location>
</feature>
<accession>A0A0N0UWZ6</accession>
<dbReference type="InterPro" id="IPR013525">
    <property type="entry name" value="ABC2_TM"/>
</dbReference>
<dbReference type="Pfam" id="PF12698">
    <property type="entry name" value="ABC2_membrane_3"/>
    <property type="match status" value="1"/>
</dbReference>
<feature type="transmembrane region" description="Helical" evidence="5">
    <location>
        <begin position="223"/>
        <end position="244"/>
    </location>
</feature>
<dbReference type="Gene3D" id="3.40.1710.10">
    <property type="entry name" value="abc type-2 transporter like domain"/>
    <property type="match status" value="1"/>
</dbReference>
<reference evidence="7 8" key="1">
    <citation type="submission" date="2015-07" db="EMBL/GenBank/DDBJ databases">
        <title>Genome sequencing project for genomic taxonomy and phylogenomics of Bacillus-like bacteria.</title>
        <authorList>
            <person name="Liu B."/>
            <person name="Wang J."/>
            <person name="Zhu Y."/>
            <person name="Liu G."/>
            <person name="Chen Q."/>
            <person name="Chen Z."/>
            <person name="Che J."/>
            <person name="Ge C."/>
            <person name="Shi H."/>
            <person name="Pan Z."/>
            <person name="Liu X."/>
        </authorList>
    </citation>
    <scope>NUCLEOTIDE SEQUENCE [LARGE SCALE GENOMIC DNA]</scope>
    <source>
        <strain evidence="7 8">DSM 54</strain>
    </source>
</reference>
<dbReference type="GO" id="GO:0140359">
    <property type="term" value="F:ABC-type transporter activity"/>
    <property type="evidence" value="ECO:0007669"/>
    <property type="project" value="InterPro"/>
</dbReference>
<dbReference type="GO" id="GO:0016020">
    <property type="term" value="C:membrane"/>
    <property type="evidence" value="ECO:0007669"/>
    <property type="project" value="UniProtKB-SubCell"/>
</dbReference>
<name>A0A0N0UWZ6_9BACI</name>
<dbReference type="STRING" id="33935.ADM90_05760"/>
<keyword evidence="4 5" id="KW-0472">Membrane</keyword>
<comment type="caution">
    <text evidence="7">The sequence shown here is derived from an EMBL/GenBank/DDBJ whole genome shotgun (WGS) entry which is preliminary data.</text>
</comment>
<dbReference type="AlphaFoldDB" id="A0A0N0UWZ6"/>
<comment type="subcellular location">
    <subcellularLocation>
        <location evidence="1">Membrane</location>
        <topology evidence="1">Multi-pass membrane protein</topology>
    </subcellularLocation>
</comment>
<evidence type="ECO:0000259" key="6">
    <source>
        <dbReference type="Pfam" id="PF12698"/>
    </source>
</evidence>
<feature type="domain" description="ABC-2 type transporter transmembrane" evidence="6">
    <location>
        <begin position="6"/>
        <end position="162"/>
    </location>
</feature>
<evidence type="ECO:0000256" key="4">
    <source>
        <dbReference type="ARBA" id="ARBA00023136"/>
    </source>
</evidence>
<keyword evidence="3 5" id="KW-1133">Transmembrane helix</keyword>
<dbReference type="PANTHER" id="PTHR43077:SF5">
    <property type="entry name" value="PHAGE INFECTION PROTEIN"/>
    <property type="match status" value="1"/>
</dbReference>
<dbReference type="EMBL" id="LGCI01000005">
    <property type="protein sequence ID" value="KOY82827.1"/>
    <property type="molecule type" value="Genomic_DNA"/>
</dbReference>
<feature type="transmembrane region" description="Helical" evidence="5">
    <location>
        <begin position="264"/>
        <end position="284"/>
    </location>
</feature>
<protein>
    <recommendedName>
        <fullName evidence="6">ABC-2 type transporter transmembrane domain-containing protein</fullName>
    </recommendedName>
</protein>
<proteinExistence type="predicted"/>
<dbReference type="InterPro" id="IPR051328">
    <property type="entry name" value="T7SS_ABC-Transporter"/>
</dbReference>
<dbReference type="OrthoDB" id="2406134at2"/>
<evidence type="ECO:0000256" key="5">
    <source>
        <dbReference type="SAM" id="Phobius"/>
    </source>
</evidence>
<evidence type="ECO:0000256" key="1">
    <source>
        <dbReference type="ARBA" id="ARBA00004141"/>
    </source>
</evidence>
<keyword evidence="8" id="KW-1185">Reference proteome</keyword>
<evidence type="ECO:0000256" key="2">
    <source>
        <dbReference type="ARBA" id="ARBA00022692"/>
    </source>
</evidence>
<dbReference type="PATRIC" id="fig|33935.3.peg.573"/>
<gene>
    <name evidence="7" type="ORF">ADM90_05760</name>
</gene>